<protein>
    <submittedName>
        <fullName evidence="5">Multidrug transporter subunit MdtN</fullName>
    </submittedName>
</protein>
<evidence type="ECO:0000259" key="4">
    <source>
        <dbReference type="Pfam" id="PF25963"/>
    </source>
</evidence>
<organism evidence="5 6">
    <name type="scientific">Neopusillimonas maritima</name>
    <dbReference type="NCBI Taxonomy" id="2026239"/>
    <lineage>
        <taxon>Bacteria</taxon>
        <taxon>Pseudomonadati</taxon>
        <taxon>Pseudomonadota</taxon>
        <taxon>Betaproteobacteria</taxon>
        <taxon>Burkholderiales</taxon>
        <taxon>Alcaligenaceae</taxon>
        <taxon>Neopusillimonas</taxon>
    </lineage>
</organism>
<dbReference type="PANTHER" id="PTHR30367:SF1">
    <property type="entry name" value="MULTIDRUG RESISTANCE PROTEIN MDTN"/>
    <property type="match status" value="1"/>
</dbReference>
<sequence length="348" mass="37529">MADVNHSSNRLPAVLLAVVVILAAVVAGTIYWRYLDRNLMSEDAVLEADVVHISAAVPGKITELKVAEGGRVSKGDVLFRLDPEAYRLRVQQAQAELAAAQAALATRERQIRAETANASVADEQIGRAQANLDLARKTVERLTPLAKKGYVTQQDLDAAKTALRDAQVSLSQAQSQSTAAHELIGELEAAQATVEVAHASLALARKALNDTVVRAPHDGLVVGLKVMTGEHMAPDQALFTLIDANEWFATALFRETDLAHLKAGQCAQAYALSDPTREIKGKVVSIGWGVASEDLVSLPRSLPYVQKSLNWVRVAQRFPVRILLQDPPADLMRVGASASVVVRTDREC</sequence>
<dbReference type="Pfam" id="PF25917">
    <property type="entry name" value="BSH_RND"/>
    <property type="match status" value="1"/>
</dbReference>
<dbReference type="AlphaFoldDB" id="A0A3A1YUZ6"/>
<gene>
    <name evidence="5" type="ORF">CJP73_06800</name>
</gene>
<proteinExistence type="predicted"/>
<reference evidence="5 6" key="1">
    <citation type="submission" date="2017-08" db="EMBL/GenBank/DDBJ databases">
        <title>Pusillimonas indicus sp. nov., a member of the family Alcaligenaceae isolated from surface seawater.</title>
        <authorList>
            <person name="Li J."/>
        </authorList>
    </citation>
    <scope>NUCLEOTIDE SEQUENCE [LARGE SCALE GENOMIC DNA]</scope>
    <source>
        <strain evidence="5 6">L52-1-41</strain>
    </source>
</reference>
<evidence type="ECO:0000256" key="1">
    <source>
        <dbReference type="ARBA" id="ARBA00004167"/>
    </source>
</evidence>
<evidence type="ECO:0000313" key="5">
    <source>
        <dbReference type="EMBL" id="RIY41375.1"/>
    </source>
</evidence>
<accession>A0A3A1YUZ6</accession>
<evidence type="ECO:0000259" key="3">
    <source>
        <dbReference type="Pfam" id="PF25917"/>
    </source>
</evidence>
<dbReference type="InterPro" id="IPR058625">
    <property type="entry name" value="MdtA-like_BSH"/>
</dbReference>
<dbReference type="Gene3D" id="2.40.30.170">
    <property type="match status" value="1"/>
</dbReference>
<dbReference type="Gene3D" id="2.40.50.100">
    <property type="match status" value="1"/>
</dbReference>
<dbReference type="NCBIfam" id="NF007785">
    <property type="entry name" value="PRK10476.1"/>
    <property type="match status" value="1"/>
</dbReference>
<dbReference type="Pfam" id="PF25876">
    <property type="entry name" value="HH_MFP_RND"/>
    <property type="match status" value="1"/>
</dbReference>
<dbReference type="InterPro" id="IPR058634">
    <property type="entry name" value="AaeA-lik-b-barrel"/>
</dbReference>
<dbReference type="EMBL" id="NQYH01000004">
    <property type="protein sequence ID" value="RIY41375.1"/>
    <property type="molecule type" value="Genomic_DNA"/>
</dbReference>
<feature type="domain" description="Multidrug resistance protein MdtA-like barrel-sandwich hybrid" evidence="3">
    <location>
        <begin position="50"/>
        <end position="241"/>
    </location>
</feature>
<dbReference type="InterPro" id="IPR058624">
    <property type="entry name" value="MdtA-like_HH"/>
</dbReference>
<evidence type="ECO:0000313" key="6">
    <source>
        <dbReference type="Proteomes" id="UP000266206"/>
    </source>
</evidence>
<feature type="domain" description="Multidrug resistance protein MdtA-like alpha-helical hairpin" evidence="2">
    <location>
        <begin position="121"/>
        <end position="197"/>
    </location>
</feature>
<dbReference type="Proteomes" id="UP000266206">
    <property type="component" value="Unassembled WGS sequence"/>
</dbReference>
<dbReference type="PANTHER" id="PTHR30367">
    <property type="entry name" value="P-HYDROXYBENZOIC ACID EFFLUX PUMP SUBUNIT AAEA-RELATED"/>
    <property type="match status" value="1"/>
</dbReference>
<comment type="subcellular location">
    <subcellularLocation>
        <location evidence="1">Membrane</location>
        <topology evidence="1">Single-pass membrane protein</topology>
    </subcellularLocation>
</comment>
<dbReference type="Gene3D" id="1.10.287.470">
    <property type="entry name" value="Helix hairpin bin"/>
    <property type="match status" value="2"/>
</dbReference>
<dbReference type="Pfam" id="PF25963">
    <property type="entry name" value="Beta-barrel_AAEA"/>
    <property type="match status" value="1"/>
</dbReference>
<dbReference type="InterPro" id="IPR050393">
    <property type="entry name" value="MFP_Efflux_Pump"/>
</dbReference>
<dbReference type="RefSeq" id="WP_174233133.1">
    <property type="nucleotide sequence ID" value="NZ_NQYH01000004.1"/>
</dbReference>
<evidence type="ECO:0000259" key="2">
    <source>
        <dbReference type="Pfam" id="PF25876"/>
    </source>
</evidence>
<feature type="domain" description="p-hydroxybenzoic acid efflux pump subunit AaeA-like beta-barrel" evidence="4">
    <location>
        <begin position="248"/>
        <end position="342"/>
    </location>
</feature>
<comment type="caution">
    <text evidence="5">The sequence shown here is derived from an EMBL/GenBank/DDBJ whole genome shotgun (WGS) entry which is preliminary data.</text>
</comment>
<dbReference type="SUPFAM" id="SSF111369">
    <property type="entry name" value="HlyD-like secretion proteins"/>
    <property type="match status" value="2"/>
</dbReference>
<dbReference type="SUPFAM" id="SSF56954">
    <property type="entry name" value="Outer membrane efflux proteins (OEP)"/>
    <property type="match status" value="1"/>
</dbReference>
<name>A0A3A1YUZ6_9BURK</name>